<evidence type="ECO:0000256" key="3">
    <source>
        <dbReference type="ARBA" id="ARBA00022801"/>
    </source>
</evidence>
<name>A0A0H3N7J6_CLODC</name>
<dbReference type="InterPro" id="IPR011059">
    <property type="entry name" value="Metal-dep_hydrolase_composite"/>
</dbReference>
<comment type="catalytic activity">
    <reaction evidence="5 6">
        <text>adenine + H2O + H(+) = hypoxanthine + NH4(+)</text>
        <dbReference type="Rhea" id="RHEA:23688"/>
        <dbReference type="ChEBI" id="CHEBI:15377"/>
        <dbReference type="ChEBI" id="CHEBI:15378"/>
        <dbReference type="ChEBI" id="CHEBI:16708"/>
        <dbReference type="ChEBI" id="CHEBI:17368"/>
        <dbReference type="ChEBI" id="CHEBI:28938"/>
        <dbReference type="EC" id="3.5.4.2"/>
    </reaction>
</comment>
<dbReference type="CDD" id="cd01295">
    <property type="entry name" value="AdeC"/>
    <property type="match status" value="1"/>
</dbReference>
<dbReference type="HAMAP" id="MF_01518">
    <property type="entry name" value="Adenine_deamin"/>
    <property type="match status" value="1"/>
</dbReference>
<dbReference type="RefSeq" id="WP_009893306.1">
    <property type="nucleotide sequence ID" value="NC_013315.1"/>
</dbReference>
<dbReference type="PANTHER" id="PTHR11113">
    <property type="entry name" value="N-ACETYLGLUCOSAMINE-6-PHOSPHATE DEACETYLASE"/>
    <property type="match status" value="1"/>
</dbReference>
<dbReference type="InterPro" id="IPR032466">
    <property type="entry name" value="Metal_Hydrolase"/>
</dbReference>
<evidence type="ECO:0000256" key="4">
    <source>
        <dbReference type="ARBA" id="ARBA00023211"/>
    </source>
</evidence>
<dbReference type="InterPro" id="IPR026912">
    <property type="entry name" value="Adenine_deam_C"/>
</dbReference>
<dbReference type="Pfam" id="PF13382">
    <property type="entry name" value="Adenine_deam_C"/>
    <property type="match status" value="1"/>
</dbReference>
<evidence type="ECO:0000259" key="8">
    <source>
        <dbReference type="Pfam" id="PF13382"/>
    </source>
</evidence>
<sequence length="565" mass="62622">MGNLKRQCDVSSGREKADIVLKNGTIINVFTEELITGDVAIVGDTIVGIGDYKGNVEIDCSNKYISPGFIDAHMHIESTMVMPIELSKKLLKSGTTTIIADPHELVNVKGASAIDFLLESTKDIPLNVYIMVPSSVPATSFETNGVGKFSAKDMESYVNNPRILGLGEVMCFNDVINSENEILDKLELFKNKVVDGHAPNINGKSLQTYVCAGIENDHECITFDEVYEKLRAGLKILIREGSAAKNLKSIVSGMLKHNLPIEEFMFCTDDKHLDDIEKQGHIRWNIKCAIDLGMEPVRAIKVATYNSAKAYGLRKIGAIGAGYKADIVVLNDLDKMEVDSVYKDGNLVNEEMFSNYNYEIKDKELLNTVKFKYINKEKIQLKVSEKNYVMEIVPYQILTNKVYESLPCADGYFVPNKEYSKLCVVERHRMTGNVAIASLKGFGIKNGAIATTVAHDSHNIIVAGDNDDDILVAINYLKEIQGGYVIVSNGKVLAHLSLQVAGLISTFTAEEVQEITDNMLEIARKMGVPEYVDPFITLSFMALPVVPQIRLTDLGLFDVEEFKFI</sequence>
<dbReference type="GO" id="GO:0006146">
    <property type="term" value="P:adenine catabolic process"/>
    <property type="evidence" value="ECO:0007669"/>
    <property type="project" value="InterPro"/>
</dbReference>
<evidence type="ECO:0000313" key="10">
    <source>
        <dbReference type="Proteomes" id="UP000002068"/>
    </source>
</evidence>
<dbReference type="InterPro" id="IPR006680">
    <property type="entry name" value="Amidohydro-rel"/>
</dbReference>
<dbReference type="Gene3D" id="3.20.20.140">
    <property type="entry name" value="Metal-dependent hydrolases"/>
    <property type="match status" value="1"/>
</dbReference>
<dbReference type="EMBL" id="FN538970">
    <property type="protein sequence ID" value="CBA63330.1"/>
    <property type="molecule type" value="Genomic_DNA"/>
</dbReference>
<dbReference type="Pfam" id="PF01979">
    <property type="entry name" value="Amidohydro_1"/>
    <property type="match status" value="1"/>
</dbReference>
<dbReference type="InterPro" id="IPR006679">
    <property type="entry name" value="Adenine_deam"/>
</dbReference>
<dbReference type="Proteomes" id="UP000002068">
    <property type="component" value="Chromosome"/>
</dbReference>
<keyword evidence="3 6" id="KW-0378">Hydrolase</keyword>
<dbReference type="EC" id="3.5.4.2" evidence="2 6"/>
<accession>A0A0H3N7J6</accession>
<evidence type="ECO:0000259" key="7">
    <source>
        <dbReference type="Pfam" id="PF01979"/>
    </source>
</evidence>
<dbReference type="KEGG" id="cdc:CD196_1740"/>
<feature type="domain" description="Amidohydrolase-related" evidence="7">
    <location>
        <begin position="64"/>
        <end position="348"/>
    </location>
</feature>
<proteinExistence type="inferred from homology"/>
<reference evidence="9 10" key="1">
    <citation type="journal article" date="2009" name="Genome Biol.">
        <title>Comparative genome and phenotypic analysis of Clostridium difficile 027 strains provides insight into the evolution of a hypervirulent bacterium.</title>
        <authorList>
            <person name="Stabler R.A."/>
            <person name="He M."/>
            <person name="Dawson L."/>
            <person name="Martin M."/>
            <person name="Valiente E."/>
            <person name="Corton C."/>
            <person name="Lawley T.D."/>
            <person name="Sebaihia M."/>
            <person name="Quail M.A."/>
            <person name="Rose G."/>
            <person name="Gerding D.N."/>
            <person name="Gibert M."/>
            <person name="Popoff M.R."/>
            <person name="Parkhill J."/>
            <person name="Dougan G."/>
            <person name="Wren B.W."/>
        </authorList>
    </citation>
    <scope>NUCLEOTIDE SEQUENCE [LARGE SCALE GENOMIC DNA]</scope>
    <source>
        <strain evidence="9 10">CD196</strain>
    </source>
</reference>
<keyword evidence="4 6" id="KW-0464">Manganese</keyword>
<evidence type="ECO:0000256" key="6">
    <source>
        <dbReference type="HAMAP-Rule" id="MF_01518"/>
    </source>
</evidence>
<dbReference type="HOGENOM" id="CLU_027935_0_0_9"/>
<dbReference type="AlphaFoldDB" id="A0A0H3N7J6"/>
<dbReference type="Gene3D" id="2.30.40.10">
    <property type="entry name" value="Urease, subunit C, domain 1"/>
    <property type="match status" value="1"/>
</dbReference>
<feature type="domain" description="Adenine deaminase C-terminal" evidence="8">
    <location>
        <begin position="396"/>
        <end position="563"/>
    </location>
</feature>
<evidence type="ECO:0000256" key="1">
    <source>
        <dbReference type="ARBA" id="ARBA00006773"/>
    </source>
</evidence>
<comment type="similarity">
    <text evidence="1 6">Belongs to the metallo-dependent hydrolases superfamily. Adenine deaminase family.</text>
</comment>
<dbReference type="NCBIfam" id="TIGR01178">
    <property type="entry name" value="ade"/>
    <property type="match status" value="1"/>
</dbReference>
<comment type="cofactor">
    <cofactor evidence="6">
        <name>Mn(2+)</name>
        <dbReference type="ChEBI" id="CHEBI:29035"/>
    </cofactor>
</comment>
<organism evidence="9 10">
    <name type="scientific">Clostridioides difficile (strain CD196)</name>
    <name type="common">Peptoclostridium difficile</name>
    <dbReference type="NCBI Taxonomy" id="645462"/>
    <lineage>
        <taxon>Bacteria</taxon>
        <taxon>Bacillati</taxon>
        <taxon>Bacillota</taxon>
        <taxon>Clostridia</taxon>
        <taxon>Peptostreptococcales</taxon>
        <taxon>Peptostreptococcaceae</taxon>
        <taxon>Clostridioides</taxon>
    </lineage>
</organism>
<evidence type="ECO:0000256" key="5">
    <source>
        <dbReference type="ARBA" id="ARBA00047720"/>
    </source>
</evidence>
<dbReference type="PANTHER" id="PTHR11113:SF2">
    <property type="entry name" value="ADENINE DEAMINASE"/>
    <property type="match status" value="1"/>
</dbReference>
<evidence type="ECO:0000313" key="9">
    <source>
        <dbReference type="EMBL" id="CBA63330.1"/>
    </source>
</evidence>
<protein>
    <recommendedName>
        <fullName evidence="2 6">Adenine deaminase</fullName>
        <shortName evidence="6">Adenase</shortName>
        <shortName evidence="6">Adenine aminase</shortName>
        <ecNumber evidence="2 6">3.5.4.2</ecNumber>
    </recommendedName>
</protein>
<evidence type="ECO:0000256" key="2">
    <source>
        <dbReference type="ARBA" id="ARBA00012782"/>
    </source>
</evidence>
<dbReference type="SUPFAM" id="SSF51556">
    <property type="entry name" value="Metallo-dependent hydrolases"/>
    <property type="match status" value="1"/>
</dbReference>
<dbReference type="GO" id="GO:0000034">
    <property type="term" value="F:adenine deaminase activity"/>
    <property type="evidence" value="ECO:0007669"/>
    <property type="project" value="UniProtKB-UniRule"/>
</dbReference>
<gene>
    <name evidence="6 9" type="primary">ade</name>
    <name evidence="9" type="ordered locus">CD196_1740</name>
</gene>
<dbReference type="SUPFAM" id="SSF51338">
    <property type="entry name" value="Composite domain of metallo-dependent hydrolases"/>
    <property type="match status" value="1"/>
</dbReference>